<evidence type="ECO:0000313" key="4">
    <source>
        <dbReference type="Proteomes" id="UP000028980"/>
    </source>
</evidence>
<keyword evidence="1" id="KW-0521">NADP</keyword>
<name>A0A081D8A2_NONUL</name>
<organism evidence="3 4">
    <name type="scientific">Nonlabens ulvanivorans</name>
    <name type="common">Persicivirga ulvanivorans</name>
    <dbReference type="NCBI Taxonomy" id="906888"/>
    <lineage>
        <taxon>Bacteria</taxon>
        <taxon>Pseudomonadati</taxon>
        <taxon>Bacteroidota</taxon>
        <taxon>Flavobacteriia</taxon>
        <taxon>Flavobacteriales</taxon>
        <taxon>Flavobacteriaceae</taxon>
        <taxon>Nonlabens</taxon>
    </lineage>
</organism>
<accession>A0A081D8A2</accession>
<proteinExistence type="predicted"/>
<dbReference type="GO" id="GO:0004072">
    <property type="term" value="F:aspartate kinase activity"/>
    <property type="evidence" value="ECO:0007669"/>
    <property type="project" value="UniProtKB-EC"/>
</dbReference>
<dbReference type="SUPFAM" id="SSF53633">
    <property type="entry name" value="Carbamate kinase-like"/>
    <property type="match status" value="1"/>
</dbReference>
<reference evidence="3 4" key="1">
    <citation type="journal article" date="2014" name="Genome Announc.">
        <title>Draft Genome Sequences of Marine Flavobacterium Nonlabens Strains NR17, NR24, NR27, NR32, NR33, and Ara13.</title>
        <authorList>
            <person name="Nakanishi M."/>
            <person name="Meirelles P."/>
            <person name="Suzuki R."/>
            <person name="Takatani N."/>
            <person name="Mino S."/>
            <person name="Suda W."/>
            <person name="Oshima K."/>
            <person name="Hattori M."/>
            <person name="Ohkuma M."/>
            <person name="Hosokawa M."/>
            <person name="Miyashita K."/>
            <person name="Thompson F.L."/>
            <person name="Niwa A."/>
            <person name="Sawabe T."/>
            <person name="Sawabe T."/>
        </authorList>
    </citation>
    <scope>NUCLEOTIDE SEQUENCE [LARGE SCALE GENOMIC DNA]</scope>
    <source>
        <strain evidence="4">JCM19296</strain>
    </source>
</reference>
<keyword evidence="3" id="KW-0808">Transferase</keyword>
<evidence type="ECO:0000256" key="1">
    <source>
        <dbReference type="ARBA" id="ARBA00022857"/>
    </source>
</evidence>
<evidence type="ECO:0000259" key="2">
    <source>
        <dbReference type="Pfam" id="PF00696"/>
    </source>
</evidence>
<dbReference type="EC" id="2.7.2.4" evidence="3"/>
<dbReference type="Pfam" id="PF00696">
    <property type="entry name" value="AA_kinase"/>
    <property type="match status" value="1"/>
</dbReference>
<dbReference type="GO" id="GO:0009067">
    <property type="term" value="P:aspartate family amino acid biosynthetic process"/>
    <property type="evidence" value="ECO:0007669"/>
    <property type="project" value="InterPro"/>
</dbReference>
<keyword evidence="3" id="KW-0418">Kinase</keyword>
<dbReference type="Proteomes" id="UP000028980">
    <property type="component" value="Unassembled WGS sequence"/>
</dbReference>
<dbReference type="AlphaFoldDB" id="A0A081D8A2"/>
<evidence type="ECO:0000313" key="3">
    <source>
        <dbReference type="EMBL" id="GAK75148.1"/>
    </source>
</evidence>
<dbReference type="GO" id="GO:0009090">
    <property type="term" value="P:homoserine biosynthetic process"/>
    <property type="evidence" value="ECO:0007669"/>
    <property type="project" value="TreeGrafter"/>
</dbReference>
<dbReference type="InterPro" id="IPR011147">
    <property type="entry name" value="Bifunc_Aspkin/hSer_DH"/>
</dbReference>
<feature type="domain" description="Aspartate/glutamate/uridylate kinase" evidence="2">
    <location>
        <begin position="3"/>
        <end position="102"/>
    </location>
</feature>
<dbReference type="GO" id="GO:0004412">
    <property type="term" value="F:homoserine dehydrogenase activity"/>
    <property type="evidence" value="ECO:0007669"/>
    <property type="project" value="InterPro"/>
</dbReference>
<dbReference type="EMBL" id="BBLG01000001">
    <property type="protein sequence ID" value="GAK75148.1"/>
    <property type="molecule type" value="Genomic_DNA"/>
</dbReference>
<dbReference type="PANTHER" id="PTHR43070">
    <property type="match status" value="1"/>
</dbReference>
<sequence length="135" mass="14963">MKIFKFGGASVKDAAGVRNVVQVVQTMGYDGLGIVVSAMGKTTNALEDIINCYQNNDQAYLTLIDELFAKHLEIVSDLETNGADEDVLIRFRESELKKNLKATIESLKGTMLRNQSKNHAFIYDQVVSHGGITFY</sequence>
<dbReference type="PANTHER" id="PTHR43070:SF5">
    <property type="entry name" value="HOMOSERINE DEHYDROGENASE"/>
    <property type="match status" value="1"/>
</dbReference>
<dbReference type="Gene3D" id="3.40.1160.10">
    <property type="entry name" value="Acetylglutamate kinase-like"/>
    <property type="match status" value="1"/>
</dbReference>
<dbReference type="InterPro" id="IPR001048">
    <property type="entry name" value="Asp/Glu/Uridylate_kinase"/>
</dbReference>
<dbReference type="InterPro" id="IPR036393">
    <property type="entry name" value="AceGlu_kinase-like_sf"/>
</dbReference>
<gene>
    <name evidence="3" type="ORF">JCM19296_726</name>
</gene>
<protein>
    <submittedName>
        <fullName evidence="3">Aspartokinase</fullName>
        <ecNumber evidence="3">2.7.2.4</ecNumber>
    </submittedName>
</protein>
<comment type="caution">
    <text evidence="3">The sequence shown here is derived from an EMBL/GenBank/DDBJ whole genome shotgun (WGS) entry which is preliminary data.</text>
</comment>